<dbReference type="PROSITE" id="PS50994">
    <property type="entry name" value="INTEGRASE"/>
    <property type="match status" value="1"/>
</dbReference>
<reference evidence="2" key="1">
    <citation type="submission" date="2024-03" db="EMBL/GenBank/DDBJ databases">
        <title>WGS assembly of Saponaria officinalis var. Norfolk2.</title>
        <authorList>
            <person name="Jenkins J."/>
            <person name="Shu S."/>
            <person name="Grimwood J."/>
            <person name="Barry K."/>
            <person name="Goodstein D."/>
            <person name="Schmutz J."/>
            <person name="Leebens-Mack J."/>
            <person name="Osbourn A."/>
        </authorList>
    </citation>
    <scope>NUCLEOTIDE SEQUENCE [LARGE SCALE GENOMIC DNA]</scope>
    <source>
        <strain evidence="2">JIC</strain>
    </source>
</reference>
<dbReference type="InterPro" id="IPR039537">
    <property type="entry name" value="Retrotran_Ty1/copia-like"/>
</dbReference>
<dbReference type="PANTHER" id="PTHR42648:SF31">
    <property type="entry name" value="RNA-DIRECTED DNA POLYMERASE"/>
    <property type="match status" value="1"/>
</dbReference>
<dbReference type="GO" id="GO:0003676">
    <property type="term" value="F:nucleic acid binding"/>
    <property type="evidence" value="ECO:0007669"/>
    <property type="project" value="InterPro"/>
</dbReference>
<proteinExistence type="predicted"/>
<dbReference type="InterPro" id="IPR057670">
    <property type="entry name" value="SH3_retrovirus"/>
</dbReference>
<dbReference type="PANTHER" id="PTHR42648">
    <property type="entry name" value="TRANSPOSASE, PUTATIVE-RELATED"/>
    <property type="match status" value="1"/>
</dbReference>
<evidence type="ECO:0000259" key="1">
    <source>
        <dbReference type="PROSITE" id="PS50994"/>
    </source>
</evidence>
<dbReference type="GO" id="GO:0015074">
    <property type="term" value="P:DNA integration"/>
    <property type="evidence" value="ECO:0007669"/>
    <property type="project" value="InterPro"/>
</dbReference>
<dbReference type="InterPro" id="IPR036397">
    <property type="entry name" value="RNaseH_sf"/>
</dbReference>
<feature type="domain" description="Integrase catalytic" evidence="1">
    <location>
        <begin position="289"/>
        <end position="395"/>
    </location>
</feature>
<organism evidence="2 3">
    <name type="scientific">Saponaria officinalis</name>
    <name type="common">Common soapwort</name>
    <name type="synonym">Lychnis saponaria</name>
    <dbReference type="NCBI Taxonomy" id="3572"/>
    <lineage>
        <taxon>Eukaryota</taxon>
        <taxon>Viridiplantae</taxon>
        <taxon>Streptophyta</taxon>
        <taxon>Embryophyta</taxon>
        <taxon>Tracheophyta</taxon>
        <taxon>Spermatophyta</taxon>
        <taxon>Magnoliopsida</taxon>
        <taxon>eudicotyledons</taxon>
        <taxon>Gunneridae</taxon>
        <taxon>Pentapetalae</taxon>
        <taxon>Caryophyllales</taxon>
        <taxon>Caryophyllaceae</taxon>
        <taxon>Caryophylleae</taxon>
        <taxon>Saponaria</taxon>
    </lineage>
</organism>
<dbReference type="SUPFAM" id="SSF53098">
    <property type="entry name" value="Ribonuclease H-like"/>
    <property type="match status" value="1"/>
</dbReference>
<dbReference type="Gene3D" id="3.30.420.10">
    <property type="entry name" value="Ribonuclease H-like superfamily/Ribonuclease H"/>
    <property type="match status" value="1"/>
</dbReference>
<protein>
    <recommendedName>
        <fullName evidence="1">Integrase catalytic domain-containing protein</fullName>
    </recommendedName>
</protein>
<dbReference type="InterPro" id="IPR001584">
    <property type="entry name" value="Integrase_cat-core"/>
</dbReference>
<dbReference type="AlphaFoldDB" id="A0AAW1HL90"/>
<evidence type="ECO:0000313" key="2">
    <source>
        <dbReference type="EMBL" id="KAK9677501.1"/>
    </source>
</evidence>
<sequence>MVRCWILNSMSDELKEGFMTVKTAKQLWSEIREMYGRSNGPLLFQLKKELKNVIQENMSIAEYFNKLKKYWDDIEKIESYPDCSCGALSSCSSNLLKKNLEQALKEKKPGGNYWRKNLKRPKMDERWCDYCKKAGHVREKCFRLHLELRIRFDNSRNMNARSSAHLVEFDNSRNMNARSSAHLVENIDIPESEHPLEVSYTPVNAVVNQHTSSVDHALVNALYKQMYDTDKCVIQDPAKDTVAIGPRQGGLYKLVHSNSKAKSLFDLIHVDLYEPYKVPSLIGAHYSLTIVDDNSRTTWTYLLMDKMQAPPPIISIFAQIQNQYGKSVPDNPQQNGRVERKHRHLVETARAIMLHVNLPKKFWGDYLLAATRIINKLPSPVLDWKYPFEILHEKLANYDDLKVIGCLCYALMQTVHKDGLNGKARRCVLLGYLFGQKAYRIYDLTTHQVFISRDVVFHEDILPFSSNFSTTANKRAPFLFPPSTAVDADDIAACPKGVNAP</sequence>
<gene>
    <name evidence="2" type="ORF">RND81_11G147300</name>
</gene>
<dbReference type="EMBL" id="JBDFQZ010000011">
    <property type="protein sequence ID" value="KAK9677501.1"/>
    <property type="molecule type" value="Genomic_DNA"/>
</dbReference>
<evidence type="ECO:0000313" key="3">
    <source>
        <dbReference type="Proteomes" id="UP001443914"/>
    </source>
</evidence>
<comment type="caution">
    <text evidence="2">The sequence shown here is derived from an EMBL/GenBank/DDBJ whole genome shotgun (WGS) entry which is preliminary data.</text>
</comment>
<dbReference type="Pfam" id="PF25597">
    <property type="entry name" value="SH3_retrovirus"/>
    <property type="match status" value="1"/>
</dbReference>
<accession>A0AAW1HL90</accession>
<keyword evidence="3" id="KW-1185">Reference proteome</keyword>
<dbReference type="Proteomes" id="UP001443914">
    <property type="component" value="Unassembled WGS sequence"/>
</dbReference>
<dbReference type="InterPro" id="IPR012337">
    <property type="entry name" value="RNaseH-like_sf"/>
</dbReference>
<name>A0AAW1HL90_SAPOF</name>